<dbReference type="PANTHER" id="PTHR43775">
    <property type="entry name" value="FATTY ACID SYNTHASE"/>
    <property type="match status" value="1"/>
</dbReference>
<dbReference type="PANTHER" id="PTHR43775:SF51">
    <property type="entry name" value="INACTIVE PHENOLPHTHIOCEROL SYNTHESIS POLYKETIDE SYNTHASE TYPE I PKS1-RELATED"/>
    <property type="match status" value="1"/>
</dbReference>
<comment type="caution">
    <text evidence="5">The sequence shown here is derived from an EMBL/GenBank/DDBJ whole genome shotgun (WGS) entry which is preliminary data.</text>
</comment>
<feature type="non-terminal residue" evidence="5">
    <location>
        <position position="275"/>
    </location>
</feature>
<dbReference type="EMBL" id="SMKI01000886">
    <property type="protein sequence ID" value="TDC59486.1"/>
    <property type="molecule type" value="Genomic_DNA"/>
</dbReference>
<proteinExistence type="predicted"/>
<keyword evidence="3 5" id="KW-0012">Acyltransferase</keyword>
<dbReference type="SUPFAM" id="SSF52151">
    <property type="entry name" value="FabD/lysophospholipase-like"/>
    <property type="match status" value="1"/>
</dbReference>
<organism evidence="5 6">
    <name type="scientific">Streptomyces hainanensis</name>
    <dbReference type="NCBI Taxonomy" id="402648"/>
    <lineage>
        <taxon>Bacteria</taxon>
        <taxon>Bacillati</taxon>
        <taxon>Actinomycetota</taxon>
        <taxon>Actinomycetes</taxon>
        <taxon>Kitasatosporales</taxon>
        <taxon>Streptomycetaceae</taxon>
        <taxon>Streptomyces</taxon>
    </lineage>
</organism>
<dbReference type="GO" id="GO:0006633">
    <property type="term" value="P:fatty acid biosynthetic process"/>
    <property type="evidence" value="ECO:0007669"/>
    <property type="project" value="TreeGrafter"/>
</dbReference>
<keyword evidence="1 5" id="KW-0808">Transferase</keyword>
<evidence type="ECO:0000256" key="2">
    <source>
        <dbReference type="ARBA" id="ARBA00023268"/>
    </source>
</evidence>
<dbReference type="OrthoDB" id="3540929at2"/>
<dbReference type="InterPro" id="IPR050091">
    <property type="entry name" value="PKS_NRPS_Biosynth_Enz"/>
</dbReference>
<dbReference type="Gene3D" id="3.40.366.10">
    <property type="entry name" value="Malonyl-Coenzyme A Acyl Carrier Protein, domain 2"/>
    <property type="match status" value="1"/>
</dbReference>
<reference evidence="5 6" key="1">
    <citation type="submission" date="2019-03" db="EMBL/GenBank/DDBJ databases">
        <title>Draft genome sequences of novel Actinobacteria.</title>
        <authorList>
            <person name="Sahin N."/>
            <person name="Ay H."/>
            <person name="Saygin H."/>
        </authorList>
    </citation>
    <scope>NUCLEOTIDE SEQUENCE [LARGE SCALE GENOMIC DNA]</scope>
    <source>
        <strain evidence="5 6">DSM 41900</strain>
    </source>
</reference>
<dbReference type="SMART" id="SM00827">
    <property type="entry name" value="PKS_AT"/>
    <property type="match status" value="1"/>
</dbReference>
<dbReference type="InterPro" id="IPR014043">
    <property type="entry name" value="Acyl_transferase_dom"/>
</dbReference>
<keyword evidence="6" id="KW-1185">Reference proteome</keyword>
<dbReference type="Gene3D" id="3.30.70.3290">
    <property type="match status" value="1"/>
</dbReference>
<evidence type="ECO:0000256" key="3">
    <source>
        <dbReference type="ARBA" id="ARBA00023315"/>
    </source>
</evidence>
<protein>
    <submittedName>
        <fullName evidence="5">Acyltransferase domain-containing protein</fullName>
    </submittedName>
</protein>
<name>A0A4R4SAI1_9ACTN</name>
<feature type="non-terminal residue" evidence="5">
    <location>
        <position position="1"/>
    </location>
</feature>
<evidence type="ECO:0000313" key="6">
    <source>
        <dbReference type="Proteomes" id="UP000295345"/>
    </source>
</evidence>
<keyword evidence="2" id="KW-0511">Multifunctional enzyme</keyword>
<accession>A0A4R4SAI1</accession>
<sequence>GSGSGSVPWVISARSEAGLQAQTARLREHLTANSEFSAVDVGYALATTRAHLDRRAVVLGKDPETLLAGLDALSRNEPADAVVTGQARGDARVVMVFPGQGSQWVGMALGLLDDSPVFAEHLRACARALAPHVEWDLLEVLREPDGTSLERVDVVQPVLFSMMVSLAQLWRSHGVEPAAVVGHSQGEIAAAHIAGALTLEDAAKIVALRSRALTALSGGGMASIALSADDVQQRLSAWDGQVAIAAMNGPTSTVISGDDTALSQILAACETDGIR</sequence>
<dbReference type="InterPro" id="IPR016035">
    <property type="entry name" value="Acyl_Trfase/lysoPLipase"/>
</dbReference>
<dbReference type="Pfam" id="PF22621">
    <property type="entry name" value="CurL-like_PKS_C"/>
    <property type="match status" value="1"/>
</dbReference>
<evidence type="ECO:0000259" key="4">
    <source>
        <dbReference type="SMART" id="SM00827"/>
    </source>
</evidence>
<evidence type="ECO:0000313" key="5">
    <source>
        <dbReference type="EMBL" id="TDC59486.1"/>
    </source>
</evidence>
<evidence type="ECO:0000256" key="1">
    <source>
        <dbReference type="ARBA" id="ARBA00022679"/>
    </source>
</evidence>
<dbReference type="InterPro" id="IPR001227">
    <property type="entry name" value="Ac_transferase_dom_sf"/>
</dbReference>
<dbReference type="Proteomes" id="UP000295345">
    <property type="component" value="Unassembled WGS sequence"/>
</dbReference>
<feature type="domain" description="Malonyl-CoA:ACP transacylase (MAT)" evidence="4">
    <location>
        <begin position="96"/>
        <end position="275"/>
    </location>
</feature>
<dbReference type="SUPFAM" id="SSF55048">
    <property type="entry name" value="Probable ACP-binding domain of malonyl-CoA ACP transacylase"/>
    <property type="match status" value="1"/>
</dbReference>
<dbReference type="GO" id="GO:0004312">
    <property type="term" value="F:fatty acid synthase activity"/>
    <property type="evidence" value="ECO:0007669"/>
    <property type="project" value="TreeGrafter"/>
</dbReference>
<dbReference type="InterPro" id="IPR016036">
    <property type="entry name" value="Malonyl_transacylase_ACP-bd"/>
</dbReference>
<dbReference type="AlphaFoldDB" id="A0A4R4SAI1"/>
<dbReference type="Pfam" id="PF00698">
    <property type="entry name" value="Acyl_transf_1"/>
    <property type="match status" value="1"/>
</dbReference>
<gene>
    <name evidence="5" type="ORF">E1283_36630</name>
</gene>